<proteinExistence type="predicted"/>
<evidence type="ECO:0000313" key="1">
    <source>
        <dbReference type="EMBL" id="CDW97218.1"/>
    </source>
</evidence>
<name>A0A0F7S935_9BASI</name>
<dbReference type="Proteomes" id="UP000242770">
    <property type="component" value="Unassembled WGS sequence"/>
</dbReference>
<keyword evidence="2" id="KW-1185">Reference proteome</keyword>
<protein>
    <submittedName>
        <fullName evidence="1">Uncharacterized protein</fullName>
    </submittedName>
</protein>
<evidence type="ECO:0000313" key="2">
    <source>
        <dbReference type="Proteomes" id="UP000242770"/>
    </source>
</evidence>
<reference evidence="2" key="1">
    <citation type="submission" date="2014-06" db="EMBL/GenBank/DDBJ databases">
        <authorList>
            <person name="Berkman P.J."/>
        </authorList>
    </citation>
    <scope>NUCLEOTIDE SEQUENCE [LARGE SCALE GENOMIC DNA]</scope>
</reference>
<accession>A0A0F7S935</accession>
<dbReference type="EMBL" id="CCFA01001376">
    <property type="protein sequence ID" value="CDW97218.1"/>
    <property type="molecule type" value="Genomic_DNA"/>
</dbReference>
<gene>
    <name evidence="1" type="primary">SSCI25930.1</name>
</gene>
<sequence>MTTPRNIARLQDGLHEISHLRKARPAAVGRFGVPSIPVPSCIEGQTPRLLPQALFGQRGFQGFGEQSFPGSVALPCQESSREAGKEFAVTTLARP</sequence>
<dbReference type="AlphaFoldDB" id="A0A0F7S935"/>
<organism evidence="1 2">
    <name type="scientific">Sporisorium scitamineum</name>
    <dbReference type="NCBI Taxonomy" id="49012"/>
    <lineage>
        <taxon>Eukaryota</taxon>
        <taxon>Fungi</taxon>
        <taxon>Dikarya</taxon>
        <taxon>Basidiomycota</taxon>
        <taxon>Ustilaginomycotina</taxon>
        <taxon>Ustilaginomycetes</taxon>
        <taxon>Ustilaginales</taxon>
        <taxon>Ustilaginaceae</taxon>
        <taxon>Sporisorium</taxon>
    </lineage>
</organism>